<comment type="similarity">
    <text evidence="2">Belongs to the FMP52 family.</text>
</comment>
<keyword evidence="3" id="KW-0472">Membrane</keyword>
<evidence type="ECO:0000259" key="4">
    <source>
        <dbReference type="Pfam" id="PF13460"/>
    </source>
</evidence>
<dbReference type="Pfam" id="PF13460">
    <property type="entry name" value="NAD_binding_10"/>
    <property type="match status" value="1"/>
</dbReference>
<accession>A0ABP0DKQ9</accession>
<evidence type="ECO:0000256" key="2">
    <source>
        <dbReference type="ARBA" id="ARBA00006617"/>
    </source>
</evidence>
<reference evidence="5 6" key="1">
    <citation type="submission" date="2024-01" db="EMBL/GenBank/DDBJ databases">
        <authorList>
            <person name="Allen C."/>
            <person name="Tagirdzhanova G."/>
        </authorList>
    </citation>
    <scope>NUCLEOTIDE SEQUENCE [LARGE SCALE GENOMIC DNA]</scope>
    <source>
        <strain evidence="5 6">CBS 573.63</strain>
    </source>
</reference>
<evidence type="ECO:0000313" key="6">
    <source>
        <dbReference type="Proteomes" id="UP001642501"/>
    </source>
</evidence>
<dbReference type="SUPFAM" id="SSF51735">
    <property type="entry name" value="NAD(P)-binding Rossmann-fold domains"/>
    <property type="match status" value="1"/>
</dbReference>
<evidence type="ECO:0000256" key="1">
    <source>
        <dbReference type="ARBA" id="ARBA00004450"/>
    </source>
</evidence>
<organism evidence="5 6">
    <name type="scientific">Sporothrix epigloea</name>
    <dbReference type="NCBI Taxonomy" id="1892477"/>
    <lineage>
        <taxon>Eukaryota</taxon>
        <taxon>Fungi</taxon>
        <taxon>Dikarya</taxon>
        <taxon>Ascomycota</taxon>
        <taxon>Pezizomycotina</taxon>
        <taxon>Sordariomycetes</taxon>
        <taxon>Sordariomycetidae</taxon>
        <taxon>Ophiostomatales</taxon>
        <taxon>Ophiostomataceae</taxon>
        <taxon>Sporothrix</taxon>
    </lineage>
</organism>
<gene>
    <name evidence="5" type="primary">FMP52</name>
    <name evidence="5" type="ORF">SEPCBS57363_002705</name>
</gene>
<name>A0ABP0DKQ9_9PEZI</name>
<sequence>MAASPITSAVFGATGLVGAHIVSSLLALDAFGTVHTITRRAPKQSSDVVLAKKLDAIVEQDTQQWVPKLNELSTSAESKTAPSTVFSALGTTRLAAGGIANQWKIDHDLNVDIARAAKAAGVKTFVFVSSTGTRSLVSRSLPYSKMKNGVEDTIKELGFEQAIIVQPGLILGDREVEHQGAGLFKALAKGISSISQGWHDSLAQEAEVIARAATHAAILASQGKAPSNYWIVGPEAIVKLGRDDGKF</sequence>
<dbReference type="Gene3D" id="3.40.50.720">
    <property type="entry name" value="NAD(P)-binding Rossmann-like Domain"/>
    <property type="match status" value="1"/>
</dbReference>
<keyword evidence="6" id="KW-1185">Reference proteome</keyword>
<evidence type="ECO:0000256" key="3">
    <source>
        <dbReference type="ARBA" id="ARBA00022787"/>
    </source>
</evidence>
<dbReference type="Proteomes" id="UP001642501">
    <property type="component" value="Unassembled WGS sequence"/>
</dbReference>
<evidence type="ECO:0000313" key="5">
    <source>
        <dbReference type="EMBL" id="CAK7267670.1"/>
    </source>
</evidence>
<dbReference type="InterPro" id="IPR036291">
    <property type="entry name" value="NAD(P)-bd_dom_sf"/>
</dbReference>
<proteinExistence type="inferred from homology"/>
<dbReference type="PANTHER" id="PTHR14097">
    <property type="entry name" value="OXIDOREDUCTASE HTATIP2"/>
    <property type="match status" value="1"/>
</dbReference>
<feature type="domain" description="NAD(P)-binding" evidence="4">
    <location>
        <begin position="12"/>
        <end position="169"/>
    </location>
</feature>
<dbReference type="PANTHER" id="PTHR14097:SF7">
    <property type="entry name" value="OXIDOREDUCTASE HTATIP2"/>
    <property type="match status" value="1"/>
</dbReference>
<protein>
    <submittedName>
        <fullName evidence="5">Protein fmp52, mitochondrial</fullName>
    </submittedName>
</protein>
<keyword evidence="3" id="KW-1000">Mitochondrion outer membrane</keyword>
<comment type="caution">
    <text evidence="5">The sequence shown here is derived from an EMBL/GenBank/DDBJ whole genome shotgun (WGS) entry which is preliminary data.</text>
</comment>
<dbReference type="EMBL" id="CAWUOM010000037">
    <property type="protein sequence ID" value="CAK7267670.1"/>
    <property type="molecule type" value="Genomic_DNA"/>
</dbReference>
<comment type="subcellular location">
    <subcellularLocation>
        <location evidence="1">Mitochondrion outer membrane</location>
        <topology evidence="1">Peripheral membrane protein</topology>
    </subcellularLocation>
</comment>
<keyword evidence="3" id="KW-0496">Mitochondrion</keyword>
<dbReference type="InterPro" id="IPR016040">
    <property type="entry name" value="NAD(P)-bd_dom"/>
</dbReference>